<organism evidence="2 3">
    <name type="scientific">Ancylostoma ceylanicum</name>
    <dbReference type="NCBI Taxonomy" id="53326"/>
    <lineage>
        <taxon>Eukaryota</taxon>
        <taxon>Metazoa</taxon>
        <taxon>Ecdysozoa</taxon>
        <taxon>Nematoda</taxon>
        <taxon>Chromadorea</taxon>
        <taxon>Rhabditida</taxon>
        <taxon>Rhabditina</taxon>
        <taxon>Rhabditomorpha</taxon>
        <taxon>Strongyloidea</taxon>
        <taxon>Ancylostomatidae</taxon>
        <taxon>Ancylostomatinae</taxon>
        <taxon>Ancylostoma</taxon>
    </lineage>
</organism>
<keyword evidence="3" id="KW-1185">Reference proteome</keyword>
<proteinExistence type="predicted"/>
<feature type="region of interest" description="Disordered" evidence="1">
    <location>
        <begin position="138"/>
        <end position="172"/>
    </location>
</feature>
<accession>A0A016SUY4</accession>
<dbReference type="AlphaFoldDB" id="A0A016SUY4"/>
<evidence type="ECO:0000313" key="2">
    <source>
        <dbReference type="EMBL" id="EYB94513.1"/>
    </source>
</evidence>
<reference evidence="3" key="1">
    <citation type="journal article" date="2015" name="Nat. Genet.">
        <title>The genome and transcriptome of the zoonotic hookworm Ancylostoma ceylanicum identify infection-specific gene families.</title>
        <authorList>
            <person name="Schwarz E.M."/>
            <person name="Hu Y."/>
            <person name="Antoshechkin I."/>
            <person name="Miller M.M."/>
            <person name="Sternberg P.W."/>
            <person name="Aroian R.V."/>
        </authorList>
    </citation>
    <scope>NUCLEOTIDE SEQUENCE</scope>
    <source>
        <strain evidence="3">HY135</strain>
    </source>
</reference>
<sequence length="186" mass="21721">MERSISREGIQTRAVIVTLDKRIEKPQQSHEQLRALLPVTTAKRWFLQVGPNYEFLPRERVETLVSLKHNNINKFALALEKEVYKEDPADLLLLVDERKHSWKKVEFIRECVFTYFNISPELEASVWTAVKNTLNGKSRKARLGQANPHTRRENLESPQVAESRNSGSEISLHEDPYDFERNFLFS</sequence>
<dbReference type="Proteomes" id="UP000024635">
    <property type="component" value="Unassembled WGS sequence"/>
</dbReference>
<dbReference type="OrthoDB" id="5855027at2759"/>
<gene>
    <name evidence="2" type="primary">Acey_s0170.g239</name>
    <name evidence="2" type="ORF">Y032_0170g239</name>
</gene>
<protein>
    <submittedName>
        <fullName evidence="2">Uncharacterized protein</fullName>
    </submittedName>
</protein>
<dbReference type="EMBL" id="JARK01001506">
    <property type="protein sequence ID" value="EYB94513.1"/>
    <property type="molecule type" value="Genomic_DNA"/>
</dbReference>
<evidence type="ECO:0000256" key="1">
    <source>
        <dbReference type="SAM" id="MobiDB-lite"/>
    </source>
</evidence>
<evidence type="ECO:0000313" key="3">
    <source>
        <dbReference type="Proteomes" id="UP000024635"/>
    </source>
</evidence>
<feature type="compositionally biased region" description="Polar residues" evidence="1">
    <location>
        <begin position="156"/>
        <end position="169"/>
    </location>
</feature>
<comment type="caution">
    <text evidence="2">The sequence shown here is derived from an EMBL/GenBank/DDBJ whole genome shotgun (WGS) entry which is preliminary data.</text>
</comment>
<name>A0A016SUY4_9BILA</name>